<proteinExistence type="predicted"/>
<dbReference type="EnsemblMetazoa" id="XM_030995713">
    <property type="protein sequence ID" value="XP_030851573"/>
    <property type="gene ID" value="LOC115928481"/>
</dbReference>
<evidence type="ECO:0008006" key="3">
    <source>
        <dbReference type="Google" id="ProtNLM"/>
    </source>
</evidence>
<dbReference type="CDD" id="cd09076">
    <property type="entry name" value="L1-EN"/>
    <property type="match status" value="1"/>
</dbReference>
<protein>
    <recommendedName>
        <fullName evidence="3">Endonuclease/exonuclease/phosphatase domain-containing protein</fullName>
    </recommendedName>
</protein>
<dbReference type="GeneID" id="115928481"/>
<dbReference type="SUPFAM" id="SSF56219">
    <property type="entry name" value="DNase I-like"/>
    <property type="match status" value="1"/>
</dbReference>
<sequence>MLITSSANRSSVGAAIGGVGLLLSTSAYDSLASMRSHSDRILIANFQGNPATTVITTYCPTNVVNEDIIEGHYDNLRRAIDSIPAHNVLLVVGDFNARIGPEDAKYTYHETTNRNGKYLVDMAVEKNLVIASGQFCKEKGKLWTYISPGGSNCQLDYILIRKKWRNSLNNAKAYSTFASVGSNHRIVSARVRLSLCKSKTLAKGKQHDWKLLSTDKDLQKLYSIEVRNRFQPQEKEEESATESPPDIDDEDEEILPILESLNIKTGPFDLKEYSKAIKSLVEGKSFGEDGIPPEVLKRCDLDEIILSFCNNALINEEKPHQWSILNIVPIPKSGDLNQGGNYRGISLSSIVA</sequence>
<evidence type="ECO:0000313" key="1">
    <source>
        <dbReference type="EnsemblMetazoa" id="XP_030851573"/>
    </source>
</evidence>
<dbReference type="InParanoid" id="A0A7M7PKF9"/>
<dbReference type="InterPro" id="IPR036691">
    <property type="entry name" value="Endo/exonu/phosph_ase_sf"/>
</dbReference>
<dbReference type="Gene3D" id="3.60.10.10">
    <property type="entry name" value="Endonuclease/exonuclease/phosphatase"/>
    <property type="match status" value="1"/>
</dbReference>
<keyword evidence="2" id="KW-1185">Reference proteome</keyword>
<dbReference type="KEGG" id="spu:115928481"/>
<reference evidence="2" key="1">
    <citation type="submission" date="2015-02" db="EMBL/GenBank/DDBJ databases">
        <title>Genome sequencing for Strongylocentrotus purpuratus.</title>
        <authorList>
            <person name="Murali S."/>
            <person name="Liu Y."/>
            <person name="Vee V."/>
            <person name="English A."/>
            <person name="Wang M."/>
            <person name="Skinner E."/>
            <person name="Han Y."/>
            <person name="Muzny D.M."/>
            <person name="Worley K.C."/>
            <person name="Gibbs R.A."/>
        </authorList>
    </citation>
    <scope>NUCLEOTIDE SEQUENCE</scope>
</reference>
<accession>A0A7M7PKF9</accession>
<evidence type="ECO:0000313" key="2">
    <source>
        <dbReference type="Proteomes" id="UP000007110"/>
    </source>
</evidence>
<dbReference type="AlphaFoldDB" id="A0A7M7PKF9"/>
<organism evidence="1 2">
    <name type="scientific">Strongylocentrotus purpuratus</name>
    <name type="common">Purple sea urchin</name>
    <dbReference type="NCBI Taxonomy" id="7668"/>
    <lineage>
        <taxon>Eukaryota</taxon>
        <taxon>Metazoa</taxon>
        <taxon>Echinodermata</taxon>
        <taxon>Eleutherozoa</taxon>
        <taxon>Echinozoa</taxon>
        <taxon>Echinoidea</taxon>
        <taxon>Euechinoidea</taxon>
        <taxon>Echinacea</taxon>
        <taxon>Camarodonta</taxon>
        <taxon>Echinidea</taxon>
        <taxon>Strongylocentrotidae</taxon>
        <taxon>Strongylocentrotus</taxon>
    </lineage>
</organism>
<reference evidence="1" key="2">
    <citation type="submission" date="2021-01" db="UniProtKB">
        <authorList>
            <consortium name="EnsemblMetazoa"/>
        </authorList>
    </citation>
    <scope>IDENTIFICATION</scope>
</reference>
<dbReference type="OrthoDB" id="407509at2759"/>
<name>A0A7M7PKF9_STRPU</name>
<dbReference type="PANTHER" id="PTHR19446">
    <property type="entry name" value="REVERSE TRANSCRIPTASES"/>
    <property type="match status" value="1"/>
</dbReference>
<dbReference type="OMA" id="ARXIETA"/>
<dbReference type="Proteomes" id="UP000007110">
    <property type="component" value="Unassembled WGS sequence"/>
</dbReference>
<dbReference type="RefSeq" id="XP_030851573.1">
    <property type="nucleotide sequence ID" value="XM_030995713.1"/>
</dbReference>